<dbReference type="InterPro" id="IPR036936">
    <property type="entry name" value="CRIB_dom_sf"/>
</dbReference>
<keyword evidence="4" id="KW-1003">Cell membrane</keyword>
<reference evidence="13 14" key="1">
    <citation type="submission" date="2015-08" db="EMBL/GenBank/DDBJ databases">
        <title>The genome of the Asian arowana (Scleropages formosus).</title>
        <authorList>
            <person name="Tan M.H."/>
            <person name="Gan H.M."/>
            <person name="Croft L.J."/>
            <person name="Austin C.M."/>
        </authorList>
    </citation>
    <scope>NUCLEOTIDE SEQUENCE [LARGE SCALE GENOMIC DNA]</scope>
    <source>
        <strain evidence="13">Aro1</strain>
    </source>
</reference>
<evidence type="ECO:0000256" key="10">
    <source>
        <dbReference type="ARBA" id="ARBA00023288"/>
    </source>
</evidence>
<dbReference type="InterPro" id="IPR039056">
    <property type="entry name" value="SPEC"/>
</dbReference>
<proteinExistence type="inferred from homology"/>
<evidence type="ECO:0000256" key="8">
    <source>
        <dbReference type="ARBA" id="ARBA00023139"/>
    </source>
</evidence>
<evidence type="ECO:0000313" key="14">
    <source>
        <dbReference type="Proteomes" id="UP000034805"/>
    </source>
</evidence>
<comment type="caution">
    <text evidence="13">The sequence shown here is derived from an EMBL/GenBank/DDBJ whole genome shotgun (WGS) entry which is preliminary data.</text>
</comment>
<dbReference type="InterPro" id="IPR000095">
    <property type="entry name" value="CRIB_dom"/>
</dbReference>
<evidence type="ECO:0000256" key="5">
    <source>
        <dbReference type="ARBA" id="ARBA00022490"/>
    </source>
</evidence>
<protein>
    <recommendedName>
        <fullName evidence="12">CRIB domain-containing protein</fullName>
    </recommendedName>
</protein>
<evidence type="ECO:0000256" key="6">
    <source>
        <dbReference type="ARBA" id="ARBA00022960"/>
    </source>
</evidence>
<dbReference type="GO" id="GO:0035023">
    <property type="term" value="P:regulation of Rho protein signal transduction"/>
    <property type="evidence" value="ECO:0007669"/>
    <property type="project" value="InterPro"/>
</dbReference>
<evidence type="ECO:0000256" key="2">
    <source>
        <dbReference type="ARBA" id="ARBA00004245"/>
    </source>
</evidence>
<feature type="compositionally biased region" description="Polar residues" evidence="11">
    <location>
        <begin position="115"/>
        <end position="124"/>
    </location>
</feature>
<dbReference type="Proteomes" id="UP000034805">
    <property type="component" value="Unassembled WGS sequence"/>
</dbReference>
<keyword evidence="6" id="KW-0133">Cell shape</keyword>
<feature type="domain" description="CRIB" evidence="12">
    <location>
        <begin position="15"/>
        <end position="28"/>
    </location>
</feature>
<keyword evidence="10" id="KW-0449">Lipoprotein</keyword>
<dbReference type="EMBL" id="JARO02000242">
    <property type="protein sequence ID" value="KPP79291.1"/>
    <property type="molecule type" value="Genomic_DNA"/>
</dbReference>
<comment type="similarity">
    <text evidence="3">Belongs to the CDC42SE/SPEC family.</text>
</comment>
<evidence type="ECO:0000256" key="7">
    <source>
        <dbReference type="ARBA" id="ARBA00023136"/>
    </source>
</evidence>
<dbReference type="PANTHER" id="PTHR13502:SF3">
    <property type="entry name" value="CDC42 SMALL EFFECTOR PROTEIN 1"/>
    <property type="match status" value="1"/>
</dbReference>
<evidence type="ECO:0000313" key="13">
    <source>
        <dbReference type="EMBL" id="KPP79291.1"/>
    </source>
</evidence>
<feature type="region of interest" description="Disordered" evidence="11">
    <location>
        <begin position="83"/>
        <end position="124"/>
    </location>
</feature>
<evidence type="ECO:0000256" key="9">
    <source>
        <dbReference type="ARBA" id="ARBA00023212"/>
    </source>
</evidence>
<evidence type="ECO:0000256" key="3">
    <source>
        <dbReference type="ARBA" id="ARBA00005720"/>
    </source>
</evidence>
<keyword evidence="9" id="KW-0206">Cytoskeleton</keyword>
<feature type="region of interest" description="Disordered" evidence="11">
    <location>
        <begin position="28"/>
        <end position="59"/>
    </location>
</feature>
<dbReference type="GO" id="GO:0008360">
    <property type="term" value="P:regulation of cell shape"/>
    <property type="evidence" value="ECO:0007669"/>
    <property type="project" value="UniProtKB-KW"/>
</dbReference>
<evidence type="ECO:0000256" key="4">
    <source>
        <dbReference type="ARBA" id="ARBA00022475"/>
    </source>
</evidence>
<name>A0A0P7XVF7_SCLFO</name>
<dbReference type="PANTHER" id="PTHR13502">
    <property type="entry name" value="CDC42 SMALL EFFECTOR PROTEIN HOMOLOG"/>
    <property type="match status" value="1"/>
</dbReference>
<feature type="compositionally biased region" description="Polar residues" evidence="11">
    <location>
        <begin position="95"/>
        <end position="106"/>
    </location>
</feature>
<dbReference type="Pfam" id="PF00786">
    <property type="entry name" value="PBD"/>
    <property type="match status" value="1"/>
</dbReference>
<dbReference type="AlphaFoldDB" id="A0A0P7XVF7"/>
<keyword evidence="8" id="KW-0564">Palmitate</keyword>
<dbReference type="GO" id="GO:0031267">
    <property type="term" value="F:small GTPase binding"/>
    <property type="evidence" value="ECO:0007669"/>
    <property type="project" value="InterPro"/>
</dbReference>
<gene>
    <name evidence="13" type="ORF">Z043_101141</name>
</gene>
<dbReference type="GO" id="GO:0005886">
    <property type="term" value="C:plasma membrane"/>
    <property type="evidence" value="ECO:0007669"/>
    <property type="project" value="UniProtKB-SubCell"/>
</dbReference>
<keyword evidence="7" id="KW-0472">Membrane</keyword>
<dbReference type="STRING" id="113540.ENSSFOP00015058505"/>
<sequence>MFQKKKRRKIDRSMIGEPMNFVHLTHVGSGEMAGGMPPLGSMQHMRSKGHGSSARNDQSGDSHLILLKCHGKLAELHSTFPVSPLRRVPPRCSFGSPQRPNLPQPQHRSDCGQPRTLNKASGPH</sequence>
<dbReference type="PROSITE" id="PS50108">
    <property type="entry name" value="CRIB"/>
    <property type="match status" value="1"/>
</dbReference>
<organism evidence="13 14">
    <name type="scientific">Scleropages formosus</name>
    <name type="common">Asian bonytongue</name>
    <name type="synonym">Osteoglossum formosum</name>
    <dbReference type="NCBI Taxonomy" id="113540"/>
    <lineage>
        <taxon>Eukaryota</taxon>
        <taxon>Metazoa</taxon>
        <taxon>Chordata</taxon>
        <taxon>Craniata</taxon>
        <taxon>Vertebrata</taxon>
        <taxon>Euteleostomi</taxon>
        <taxon>Actinopterygii</taxon>
        <taxon>Neopterygii</taxon>
        <taxon>Teleostei</taxon>
        <taxon>Osteoglossocephala</taxon>
        <taxon>Osteoglossomorpha</taxon>
        <taxon>Osteoglossiformes</taxon>
        <taxon>Osteoglossidae</taxon>
        <taxon>Scleropages</taxon>
    </lineage>
</organism>
<evidence type="ECO:0000256" key="11">
    <source>
        <dbReference type="SAM" id="MobiDB-lite"/>
    </source>
</evidence>
<evidence type="ECO:0000259" key="12">
    <source>
        <dbReference type="PROSITE" id="PS50108"/>
    </source>
</evidence>
<dbReference type="GO" id="GO:0005856">
    <property type="term" value="C:cytoskeleton"/>
    <property type="evidence" value="ECO:0007669"/>
    <property type="project" value="UniProtKB-SubCell"/>
</dbReference>
<comment type="subcellular location">
    <subcellularLocation>
        <location evidence="1">Cell membrane</location>
        <topology evidence="1">Lipid-anchor</topology>
    </subcellularLocation>
    <subcellularLocation>
        <location evidence="2">Cytoplasm</location>
        <location evidence="2">Cytoskeleton</location>
    </subcellularLocation>
</comment>
<evidence type="ECO:0000256" key="1">
    <source>
        <dbReference type="ARBA" id="ARBA00004193"/>
    </source>
</evidence>
<dbReference type="Gene3D" id="3.90.810.10">
    <property type="entry name" value="CRIB domain"/>
    <property type="match status" value="1"/>
</dbReference>
<accession>A0A0P7XVF7</accession>
<keyword evidence="5" id="KW-0963">Cytoplasm</keyword>